<evidence type="ECO:0000256" key="1">
    <source>
        <dbReference type="ARBA" id="ARBA00004141"/>
    </source>
</evidence>
<feature type="transmembrane region" description="Helical" evidence="8">
    <location>
        <begin position="252"/>
        <end position="271"/>
    </location>
</feature>
<name>A0A9N9F8I4_9GLOM</name>
<feature type="domain" description="Cation/H+ exchanger transmembrane" evidence="9">
    <location>
        <begin position="38"/>
        <end position="414"/>
    </location>
</feature>
<feature type="transmembrane region" description="Helical" evidence="8">
    <location>
        <begin position="186"/>
        <end position="212"/>
    </location>
</feature>
<dbReference type="OrthoDB" id="2687058at2759"/>
<feature type="region of interest" description="Disordered" evidence="7">
    <location>
        <begin position="434"/>
        <end position="454"/>
    </location>
</feature>
<evidence type="ECO:0000313" key="11">
    <source>
        <dbReference type="Proteomes" id="UP000789342"/>
    </source>
</evidence>
<proteinExistence type="predicted"/>
<dbReference type="GO" id="GO:0016020">
    <property type="term" value="C:membrane"/>
    <property type="evidence" value="ECO:0007669"/>
    <property type="project" value="UniProtKB-SubCell"/>
</dbReference>
<dbReference type="EMBL" id="CAJVPV010002069">
    <property type="protein sequence ID" value="CAG8516795.1"/>
    <property type="molecule type" value="Genomic_DNA"/>
</dbReference>
<dbReference type="GO" id="GO:0015297">
    <property type="term" value="F:antiporter activity"/>
    <property type="evidence" value="ECO:0007669"/>
    <property type="project" value="InterPro"/>
</dbReference>
<evidence type="ECO:0000256" key="3">
    <source>
        <dbReference type="ARBA" id="ARBA00022692"/>
    </source>
</evidence>
<dbReference type="Gene3D" id="1.20.1530.20">
    <property type="match status" value="1"/>
</dbReference>
<evidence type="ECO:0000256" key="8">
    <source>
        <dbReference type="SAM" id="Phobius"/>
    </source>
</evidence>
<evidence type="ECO:0000256" key="7">
    <source>
        <dbReference type="SAM" id="MobiDB-lite"/>
    </source>
</evidence>
<feature type="transmembrane region" description="Helical" evidence="8">
    <location>
        <begin position="89"/>
        <end position="106"/>
    </location>
</feature>
<keyword evidence="3 8" id="KW-0812">Transmembrane</keyword>
<dbReference type="InterPro" id="IPR038770">
    <property type="entry name" value="Na+/solute_symporter_sf"/>
</dbReference>
<dbReference type="Pfam" id="PF00999">
    <property type="entry name" value="Na_H_Exchanger"/>
    <property type="match status" value="1"/>
</dbReference>
<keyword evidence="2" id="KW-0813">Transport</keyword>
<keyword evidence="6 8" id="KW-0472">Membrane</keyword>
<feature type="transmembrane region" description="Helical" evidence="8">
    <location>
        <begin position="335"/>
        <end position="356"/>
    </location>
</feature>
<feature type="transmembrane region" description="Helical" evidence="8">
    <location>
        <begin position="307"/>
        <end position="329"/>
    </location>
</feature>
<feature type="transmembrane region" description="Helical" evidence="8">
    <location>
        <begin position="24"/>
        <end position="46"/>
    </location>
</feature>
<feature type="transmembrane region" description="Helical" evidence="8">
    <location>
        <begin position="277"/>
        <end position="300"/>
    </location>
</feature>
<comment type="subcellular location">
    <subcellularLocation>
        <location evidence="1">Membrane</location>
        <topology evidence="1">Multi-pass membrane protein</topology>
    </subcellularLocation>
</comment>
<organism evidence="10 11">
    <name type="scientific">Acaulospora morrowiae</name>
    <dbReference type="NCBI Taxonomy" id="94023"/>
    <lineage>
        <taxon>Eukaryota</taxon>
        <taxon>Fungi</taxon>
        <taxon>Fungi incertae sedis</taxon>
        <taxon>Mucoromycota</taxon>
        <taxon>Glomeromycotina</taxon>
        <taxon>Glomeromycetes</taxon>
        <taxon>Diversisporales</taxon>
        <taxon>Acaulosporaceae</taxon>
        <taxon>Acaulospora</taxon>
    </lineage>
</organism>
<feature type="transmembrane region" description="Helical" evidence="8">
    <location>
        <begin position="218"/>
        <end position="240"/>
    </location>
</feature>
<feature type="transmembrane region" description="Helical" evidence="8">
    <location>
        <begin position="368"/>
        <end position="387"/>
    </location>
</feature>
<reference evidence="10" key="1">
    <citation type="submission" date="2021-06" db="EMBL/GenBank/DDBJ databases">
        <authorList>
            <person name="Kallberg Y."/>
            <person name="Tangrot J."/>
            <person name="Rosling A."/>
        </authorList>
    </citation>
    <scope>NUCLEOTIDE SEQUENCE</scope>
    <source>
        <strain evidence="10">CL551</strain>
    </source>
</reference>
<protein>
    <submittedName>
        <fullName evidence="10">6538_t:CDS:1</fullName>
    </submittedName>
</protein>
<dbReference type="Proteomes" id="UP000789342">
    <property type="component" value="Unassembled WGS sequence"/>
</dbReference>
<evidence type="ECO:0000256" key="2">
    <source>
        <dbReference type="ARBA" id="ARBA00022448"/>
    </source>
</evidence>
<feature type="transmembrane region" description="Helical" evidence="8">
    <location>
        <begin position="118"/>
        <end position="141"/>
    </location>
</feature>
<gene>
    <name evidence="10" type="ORF">AMORRO_LOCUS4004</name>
</gene>
<evidence type="ECO:0000313" key="10">
    <source>
        <dbReference type="EMBL" id="CAG8516795.1"/>
    </source>
</evidence>
<dbReference type="PANTHER" id="PTHR32468:SF0">
    <property type="entry name" value="K(+)_H(+) ANTIPORTER 1"/>
    <property type="match status" value="1"/>
</dbReference>
<dbReference type="InterPro" id="IPR006153">
    <property type="entry name" value="Cation/H_exchanger_TM"/>
</dbReference>
<keyword evidence="5" id="KW-0406">Ion transport</keyword>
<dbReference type="AlphaFoldDB" id="A0A9N9F8I4"/>
<keyword evidence="4 8" id="KW-1133">Transmembrane helix</keyword>
<feature type="transmembrane region" description="Helical" evidence="8">
    <location>
        <begin position="153"/>
        <end position="174"/>
    </location>
</feature>
<comment type="caution">
    <text evidence="10">The sequence shown here is derived from an EMBL/GenBank/DDBJ whole genome shotgun (WGS) entry which is preliminary data.</text>
</comment>
<dbReference type="GO" id="GO:1902600">
    <property type="term" value="P:proton transmembrane transport"/>
    <property type="evidence" value="ECO:0007669"/>
    <property type="project" value="InterPro"/>
</dbReference>
<evidence type="ECO:0000256" key="4">
    <source>
        <dbReference type="ARBA" id="ARBA00022989"/>
    </source>
</evidence>
<evidence type="ECO:0000256" key="6">
    <source>
        <dbReference type="ARBA" id="ARBA00023136"/>
    </source>
</evidence>
<accession>A0A9N9F8I4</accession>
<dbReference type="PANTHER" id="PTHR32468">
    <property type="entry name" value="CATION/H + ANTIPORTER"/>
    <property type="match status" value="1"/>
</dbReference>
<feature type="transmembrane region" description="Helical" evidence="8">
    <location>
        <begin position="53"/>
        <end position="69"/>
    </location>
</feature>
<feature type="transmembrane region" description="Helical" evidence="8">
    <location>
        <begin position="399"/>
        <end position="423"/>
    </location>
</feature>
<evidence type="ECO:0000259" key="9">
    <source>
        <dbReference type="Pfam" id="PF00999"/>
    </source>
</evidence>
<sequence length="860" mass="93689">MVAQEQSGILSGQNPVTYNKNDPIVVFIVQVIIIIVVTRVIYLALIWFRQPRVIAEVVGGIILGPSVLGRIPGFKATIFPDESMPNLNLLANLGLVLFLFIVGVELNPKLLLKNVRVALTISAAGIALPFALGIGVGYGIYKSLNNDGVPFTSFLLFIGVAMSITAFPVLARILSELQLLRTPVGFTALTAGVGDDVAAWILLALVVSIINSSNSLNALYALLLAIAWVGVVIFIIRPILLKLIVRTGSENGPTMIMMAITLCLVLLSAFYTDIIGIHSIFGGFLIGVIIPHEGGFAVGITEKIEDLVSVLLLPIYFALSGLKTQIGLLNDGTSWGFVILVILVAMFGKITGCTLAARLNKLEWRESFTIGIFMSCKGLVELIVLNIGYDAKILNPKVFVIMVVMALITTFLTTPLATYVYPYEYQKKMEIRRAKARDSEQGQSQIDGSHKGDDAVTFSEKKKLMVVVNKVEDLPAMMTLVQILQSQFVNDSLNSENQIEVHRNSSQGVVHVLRLVQLTQRISAVMKFNETEETVLHDPIMNVFRAFGRLNLVKVKANLAVTARHEFHQQVLENARDNDCNMVVIPWGGAGAIIDNPADPLEDVLGPRQLRETSPQHAHFIQESFHHLVNVSPVAVFIDRGLGVSSEHGALDIHIFLPFFGGSDDREALSFVIRLLDNPHVTVSVLKITRSLVPTRDDVTFQSSTLKEVESPAIIVEEGDQRPSLAHRVSSASAHVLHSSALDESDAADKALLAQYLKLQSTKHNHAQFAEVISATPLQIAVERAKKAVGTKDLVVLGRGRQEAAVNHRGEFLEMIKNTDVSYGGDTRKSLGDVAVSFLVGEVASSILVIQSKKSLDAPK</sequence>
<keyword evidence="11" id="KW-1185">Reference proteome</keyword>
<dbReference type="InterPro" id="IPR050794">
    <property type="entry name" value="CPA2_transporter"/>
</dbReference>
<evidence type="ECO:0000256" key="5">
    <source>
        <dbReference type="ARBA" id="ARBA00023065"/>
    </source>
</evidence>